<dbReference type="Proteomes" id="UP001154420">
    <property type="component" value="Unassembled WGS sequence"/>
</dbReference>
<proteinExistence type="predicted"/>
<keyword evidence="1" id="KW-0472">Membrane</keyword>
<feature type="transmembrane region" description="Helical" evidence="1">
    <location>
        <begin position="21"/>
        <end position="53"/>
    </location>
</feature>
<dbReference type="AlphaFoldDB" id="A0A9X5BIT6"/>
<keyword evidence="3" id="KW-1185">Reference proteome</keyword>
<gene>
    <name evidence="2" type="ORF">D5281_13880</name>
</gene>
<sequence length="130" mass="15794">MREKFYRFMQGRYGSDQLNRFLMILSLVCFGISLFGIRPFYVIGIGLIIYAYFRMLSKNIYKRREENSAYMRYEYKAKQRFAAFRRDMSQRRTHHIYKCPSCRQKIRIPRGKGKIEIRCPKCGQTFIKRS</sequence>
<comment type="caution">
    <text evidence="2">The sequence shown here is derived from an EMBL/GenBank/DDBJ whole genome shotgun (WGS) entry which is preliminary data.</text>
</comment>
<reference evidence="2" key="1">
    <citation type="submission" date="2018-09" db="EMBL/GenBank/DDBJ databases">
        <title>Murine metabolic-syndrome-specific gut microbial biobank.</title>
        <authorList>
            <person name="Liu C."/>
        </authorList>
    </citation>
    <scope>NUCLEOTIDE SEQUENCE</scope>
    <source>
        <strain evidence="2">D42-62</strain>
    </source>
</reference>
<dbReference type="EMBL" id="QZDT01000022">
    <property type="protein sequence ID" value="NBJ93652.1"/>
    <property type="molecule type" value="Genomic_DNA"/>
</dbReference>
<keyword evidence="1" id="KW-1133">Transmembrane helix</keyword>
<evidence type="ECO:0000313" key="2">
    <source>
        <dbReference type="EMBL" id="NBJ93652.1"/>
    </source>
</evidence>
<dbReference type="Gene3D" id="2.20.28.30">
    <property type="entry name" value="RNA polymerase ii, chain L"/>
    <property type="match status" value="1"/>
</dbReference>
<accession>A0A9X5BIT6</accession>
<keyword evidence="1" id="KW-0812">Transmembrane</keyword>
<dbReference type="OrthoDB" id="3174166at2"/>
<organism evidence="2 3">
    <name type="scientific">Parablautia muri</name>
    <dbReference type="NCBI Taxonomy" id="2320879"/>
    <lineage>
        <taxon>Bacteria</taxon>
        <taxon>Bacillati</taxon>
        <taxon>Bacillota</taxon>
        <taxon>Clostridia</taxon>
        <taxon>Lachnospirales</taxon>
        <taxon>Lachnospiraceae</taxon>
        <taxon>Parablautia</taxon>
    </lineage>
</organism>
<evidence type="ECO:0008006" key="4">
    <source>
        <dbReference type="Google" id="ProtNLM"/>
    </source>
</evidence>
<evidence type="ECO:0000256" key="1">
    <source>
        <dbReference type="SAM" id="Phobius"/>
    </source>
</evidence>
<evidence type="ECO:0000313" key="3">
    <source>
        <dbReference type="Proteomes" id="UP001154420"/>
    </source>
</evidence>
<name>A0A9X5BIT6_9FIRM</name>
<protein>
    <recommendedName>
        <fullName evidence="4">Zn-finger containing protein</fullName>
    </recommendedName>
</protein>